<organism evidence="2 3">
    <name type="scientific">Glaciecola nitratireducens (strain JCM 12485 / KCTC 12276 / FR1064)</name>
    <dbReference type="NCBI Taxonomy" id="1085623"/>
    <lineage>
        <taxon>Bacteria</taxon>
        <taxon>Pseudomonadati</taxon>
        <taxon>Pseudomonadota</taxon>
        <taxon>Gammaproteobacteria</taxon>
        <taxon>Alteromonadales</taxon>
        <taxon>Alteromonadaceae</taxon>
        <taxon>Brumicola</taxon>
    </lineage>
</organism>
<keyword evidence="1" id="KW-1133">Transmembrane helix</keyword>
<dbReference type="Proteomes" id="UP000009282">
    <property type="component" value="Chromosome"/>
</dbReference>
<keyword evidence="3" id="KW-1185">Reference proteome</keyword>
<dbReference type="HOGENOM" id="CLU_155951_0_0_6"/>
<evidence type="ECO:0000313" key="3">
    <source>
        <dbReference type="Proteomes" id="UP000009282"/>
    </source>
</evidence>
<keyword evidence="1" id="KW-0812">Transmembrane</keyword>
<feature type="transmembrane region" description="Helical" evidence="1">
    <location>
        <begin position="71"/>
        <end position="91"/>
    </location>
</feature>
<gene>
    <name evidence="2" type="ordered locus">GNIT_3364</name>
</gene>
<dbReference type="OrthoDB" id="467414at2"/>
<dbReference type="InterPro" id="IPR017581">
    <property type="entry name" value="AtpR-like"/>
</dbReference>
<dbReference type="EMBL" id="CP003060">
    <property type="protein sequence ID" value="AEP31458.1"/>
    <property type="molecule type" value="Genomic_DNA"/>
</dbReference>
<evidence type="ECO:0000313" key="2">
    <source>
        <dbReference type="EMBL" id="AEP31458.1"/>
    </source>
</evidence>
<accession>G4QN39</accession>
<feature type="transmembrane region" description="Helical" evidence="1">
    <location>
        <begin position="12"/>
        <end position="31"/>
    </location>
</feature>
<evidence type="ECO:0000256" key="1">
    <source>
        <dbReference type="SAM" id="Phobius"/>
    </source>
</evidence>
<dbReference type="eggNOG" id="ENOG50331H5">
    <property type="taxonomic scope" value="Bacteria"/>
</dbReference>
<proteinExistence type="predicted"/>
<protein>
    <recommendedName>
        <fullName evidence="4">F1/F0 ATPase, Methanosarcina type, subunit 2</fullName>
    </recommendedName>
</protein>
<reference evidence="2 3" key="1">
    <citation type="journal article" date="2011" name="J. Bacteriol.">
        <title>Complete genome sequence of seawater bacterium Glaciecola nitratireducens FR1064T.</title>
        <authorList>
            <person name="Bian F."/>
            <person name="Qin Q.L."/>
            <person name="Xie B.B."/>
            <person name="Shu Y.L."/>
            <person name="Zhang X.Y."/>
            <person name="Yu Y."/>
            <person name="Chen B."/>
            <person name="Chen X.L."/>
            <person name="Zhou B.C."/>
            <person name="Zhang Y.Z."/>
        </authorList>
    </citation>
    <scope>NUCLEOTIDE SEQUENCE [LARGE SCALE GENOMIC DNA]</scope>
    <source>
        <strain evidence="3">JCM 12485 / KCTC 12276 / FR1064</strain>
    </source>
</reference>
<dbReference type="AlphaFoldDB" id="G4QN39"/>
<keyword evidence="1" id="KW-0472">Membrane</keyword>
<evidence type="ECO:0008006" key="4">
    <source>
        <dbReference type="Google" id="ProtNLM"/>
    </source>
</evidence>
<dbReference type="KEGG" id="gni:GNIT_3364"/>
<dbReference type="STRING" id="1085623.GNIT_3364"/>
<name>G4QN39_GLANF</name>
<dbReference type="RefSeq" id="WP_014110329.1">
    <property type="nucleotide sequence ID" value="NC_016041.1"/>
</dbReference>
<dbReference type="Pfam" id="PF12966">
    <property type="entry name" value="AtpR"/>
    <property type="match status" value="1"/>
</dbReference>
<dbReference type="NCBIfam" id="TIGR03165">
    <property type="entry name" value="F1F0_chp_2"/>
    <property type="match status" value="1"/>
</dbReference>
<sequence>MSELYQTITALLVIWCIGVGLGVFFFGGLWWTVRKGLFSAHPALWMLSSLLLRMGLTVGGFYLVLSSDLVGAAWQRLLLCLLGFLTARLLITQGTRSIEAKSSVSSKGVQDGS</sequence>
<feature type="transmembrane region" description="Helical" evidence="1">
    <location>
        <begin position="43"/>
        <end position="65"/>
    </location>
</feature>